<evidence type="ECO:0000256" key="1">
    <source>
        <dbReference type="SAM" id="MobiDB-lite"/>
    </source>
</evidence>
<feature type="region of interest" description="Disordered" evidence="1">
    <location>
        <begin position="1"/>
        <end position="49"/>
    </location>
</feature>
<evidence type="ECO:0000313" key="3">
    <source>
        <dbReference type="Proteomes" id="UP001321473"/>
    </source>
</evidence>
<dbReference type="AlphaFoldDB" id="A0AAQ4DQ91"/>
<organism evidence="2 3">
    <name type="scientific">Amblyomma americanum</name>
    <name type="common">Lone star tick</name>
    <dbReference type="NCBI Taxonomy" id="6943"/>
    <lineage>
        <taxon>Eukaryota</taxon>
        <taxon>Metazoa</taxon>
        <taxon>Ecdysozoa</taxon>
        <taxon>Arthropoda</taxon>
        <taxon>Chelicerata</taxon>
        <taxon>Arachnida</taxon>
        <taxon>Acari</taxon>
        <taxon>Parasitiformes</taxon>
        <taxon>Ixodida</taxon>
        <taxon>Ixodoidea</taxon>
        <taxon>Ixodidae</taxon>
        <taxon>Amblyomminae</taxon>
        <taxon>Amblyomma</taxon>
    </lineage>
</organism>
<name>A0AAQ4DQ91_AMBAM</name>
<evidence type="ECO:0000313" key="2">
    <source>
        <dbReference type="EMBL" id="KAK8764631.1"/>
    </source>
</evidence>
<sequence length="155" mass="15506">MTEKGERTPEPGGGPSSSCSAPGLLRNAGASSSPGNYVNGAGSATAADVSGSTSWAPLLAADPLALAPARCLRESRWAAAAEVGRGAAAIQLPSGREQLPTSATGFLAAALDRLPAVRAHVPPKRARGPTRVSCSHGAGTLTSQAGRAAPRRSDW</sequence>
<gene>
    <name evidence="2" type="ORF">V5799_032760</name>
</gene>
<protein>
    <submittedName>
        <fullName evidence="2">Uncharacterized protein</fullName>
    </submittedName>
</protein>
<feature type="region of interest" description="Disordered" evidence="1">
    <location>
        <begin position="121"/>
        <end position="155"/>
    </location>
</feature>
<comment type="caution">
    <text evidence="2">The sequence shown here is derived from an EMBL/GenBank/DDBJ whole genome shotgun (WGS) entry which is preliminary data.</text>
</comment>
<dbReference type="Proteomes" id="UP001321473">
    <property type="component" value="Unassembled WGS sequence"/>
</dbReference>
<dbReference type="EMBL" id="JARKHS020028145">
    <property type="protein sequence ID" value="KAK8764631.1"/>
    <property type="molecule type" value="Genomic_DNA"/>
</dbReference>
<keyword evidence="3" id="KW-1185">Reference proteome</keyword>
<accession>A0AAQ4DQ91</accession>
<reference evidence="2 3" key="1">
    <citation type="journal article" date="2023" name="Arcadia Sci">
        <title>De novo assembly of a long-read Amblyomma americanum tick genome.</title>
        <authorList>
            <person name="Chou S."/>
            <person name="Poskanzer K.E."/>
            <person name="Rollins M."/>
            <person name="Thuy-Boun P.S."/>
        </authorList>
    </citation>
    <scope>NUCLEOTIDE SEQUENCE [LARGE SCALE GENOMIC DNA]</scope>
    <source>
        <strain evidence="2">F_SG_1</strain>
        <tissue evidence="2">Salivary glands</tissue>
    </source>
</reference>
<proteinExistence type="predicted"/>